<evidence type="ECO:0000313" key="2">
    <source>
        <dbReference type="EMBL" id="CAF1419543.1"/>
    </source>
</evidence>
<evidence type="ECO:0000313" key="3">
    <source>
        <dbReference type="EMBL" id="CAF4011883.1"/>
    </source>
</evidence>
<dbReference type="EMBL" id="CAJOBE010006613">
    <property type="protein sequence ID" value="CAF4011883.1"/>
    <property type="molecule type" value="Genomic_DNA"/>
</dbReference>
<dbReference type="SUPFAM" id="SSF75011">
    <property type="entry name" value="3-carboxy-cis,cis-mucoante lactonizing enzyme"/>
    <property type="match status" value="1"/>
</dbReference>
<gene>
    <name evidence="3" type="ORF">FNK824_LOCUS26550</name>
    <name evidence="4" type="ORF">OTI717_LOCUS29912</name>
    <name evidence="2" type="ORF">RFH988_LOCUS35529</name>
    <name evidence="1" type="ORF">SEV965_LOCUS32151</name>
</gene>
<dbReference type="AlphaFoldDB" id="A0A819PMC8"/>
<comment type="caution">
    <text evidence="4">The sequence shown here is derived from an EMBL/GenBank/DDBJ whole genome shotgun (WGS) entry which is preliminary data.</text>
</comment>
<organism evidence="4 5">
    <name type="scientific">Rotaria sordida</name>
    <dbReference type="NCBI Taxonomy" id="392033"/>
    <lineage>
        <taxon>Eukaryota</taxon>
        <taxon>Metazoa</taxon>
        <taxon>Spiralia</taxon>
        <taxon>Gnathifera</taxon>
        <taxon>Rotifera</taxon>
        <taxon>Eurotatoria</taxon>
        <taxon>Bdelloidea</taxon>
        <taxon>Philodinida</taxon>
        <taxon>Philodinidae</taxon>
        <taxon>Rotaria</taxon>
    </lineage>
</organism>
<name>A0A819PMC8_9BILA</name>
<evidence type="ECO:0000313" key="1">
    <source>
        <dbReference type="EMBL" id="CAF1417720.1"/>
    </source>
</evidence>
<evidence type="ECO:0000313" key="4">
    <source>
        <dbReference type="EMBL" id="CAF4017589.1"/>
    </source>
</evidence>
<accession>A0A819PMC8</accession>
<sequence length="153" mass="17885">MADWTKHREWTKISLNYNDADEIRDITTDRNGAYLVMNVRENGATWVIDVRVIDDNLTRHRHIAGFHHKLQMYSPSSHWLFVRADPNKLYLYDVQGDDAQIPKEVSFGDNEDDPQFSFSKIAPIHFRWMGQAHLLLGTVVDSNQRGSLKIYRI</sequence>
<dbReference type="Proteomes" id="UP000663882">
    <property type="component" value="Unassembled WGS sequence"/>
</dbReference>
<dbReference type="EMBL" id="CAJOAX010007762">
    <property type="protein sequence ID" value="CAF4017589.1"/>
    <property type="molecule type" value="Genomic_DNA"/>
</dbReference>
<dbReference type="EMBL" id="CAJNOU010003930">
    <property type="protein sequence ID" value="CAF1417720.1"/>
    <property type="molecule type" value="Genomic_DNA"/>
</dbReference>
<dbReference type="Proteomes" id="UP000663823">
    <property type="component" value="Unassembled WGS sequence"/>
</dbReference>
<evidence type="ECO:0000313" key="5">
    <source>
        <dbReference type="Proteomes" id="UP000663823"/>
    </source>
</evidence>
<reference evidence="4" key="1">
    <citation type="submission" date="2021-02" db="EMBL/GenBank/DDBJ databases">
        <authorList>
            <person name="Nowell W R."/>
        </authorList>
    </citation>
    <scope>NUCLEOTIDE SEQUENCE</scope>
</reference>
<dbReference type="Proteomes" id="UP000663889">
    <property type="component" value="Unassembled WGS sequence"/>
</dbReference>
<dbReference type="Proteomes" id="UP000663874">
    <property type="component" value="Unassembled WGS sequence"/>
</dbReference>
<protein>
    <submittedName>
        <fullName evidence="4">Uncharacterized protein</fullName>
    </submittedName>
</protein>
<dbReference type="EMBL" id="CAJNOO010005467">
    <property type="protein sequence ID" value="CAF1419543.1"/>
    <property type="molecule type" value="Genomic_DNA"/>
</dbReference>
<proteinExistence type="predicted"/>